<dbReference type="Gene3D" id="1.10.510.10">
    <property type="entry name" value="Transferase(Phosphotransferase) domain 1"/>
    <property type="match status" value="1"/>
</dbReference>
<evidence type="ECO:0000256" key="3">
    <source>
        <dbReference type="ARBA" id="ARBA00022679"/>
    </source>
</evidence>
<evidence type="ECO:0000313" key="10">
    <source>
        <dbReference type="Proteomes" id="UP000560081"/>
    </source>
</evidence>
<dbReference type="Proteomes" id="UP000560081">
    <property type="component" value="Unassembled WGS sequence"/>
</dbReference>
<dbReference type="PROSITE" id="PS00109">
    <property type="entry name" value="PROTEIN_KINASE_TYR"/>
    <property type="match status" value="1"/>
</dbReference>
<dbReference type="PANTHER" id="PTHR43289:SF6">
    <property type="entry name" value="SERINE_THREONINE-PROTEIN KINASE NEKL-3"/>
    <property type="match status" value="1"/>
</dbReference>
<keyword evidence="6" id="KW-0067">ATP-binding</keyword>
<feature type="domain" description="Protein kinase" evidence="8">
    <location>
        <begin position="28"/>
        <end position="267"/>
    </location>
</feature>
<dbReference type="RefSeq" id="WP_135030783.1">
    <property type="nucleotide sequence ID" value="NZ_BMLA01000001.1"/>
</dbReference>
<proteinExistence type="predicted"/>
<feature type="region of interest" description="Disordered" evidence="7">
    <location>
        <begin position="1"/>
        <end position="23"/>
    </location>
</feature>
<evidence type="ECO:0000256" key="4">
    <source>
        <dbReference type="ARBA" id="ARBA00022741"/>
    </source>
</evidence>
<feature type="compositionally biased region" description="Low complexity" evidence="7">
    <location>
        <begin position="403"/>
        <end position="414"/>
    </location>
</feature>
<dbReference type="AlphaFoldDB" id="A0A4Y8WXJ5"/>
<reference evidence="9 10" key="1">
    <citation type="submission" date="2020-08" db="EMBL/GenBank/DDBJ databases">
        <title>Sequencing the genomes of 1000 actinobacteria strains.</title>
        <authorList>
            <person name="Klenk H.-P."/>
        </authorList>
    </citation>
    <scope>NUCLEOTIDE SEQUENCE [LARGE SCALE GENOMIC DNA]</scope>
    <source>
        <strain evidence="9 10">DSM 19079</strain>
    </source>
</reference>
<dbReference type="Pfam" id="PF00069">
    <property type="entry name" value="Pkinase"/>
    <property type="match status" value="1"/>
</dbReference>
<sequence>MRTEDGWDPEDGSAAVPAAAEPPRVEGWTARALIGEGAQAEVWLVRSPQGEEAVLKVARAGEDPAAVAAEAEAYGHLHHPHLLRVLGTVSTDRGTGVLTERLPAGNLGSMVQDAGPLRPGQAVTVLVPVAQALAHLHAHGVVHGDVAPGNVLFAVDGRPALSDLGVARVVGGPRGRGGTPGFLAPERRDGDQGARVGDGAAADVYAWAALGWYALTGRAPGAREHRAPLPVLVPDVPVELALLLDAALDPDPARRPSAADAAVAAYDAAAPEPVPLHDSAPPEVAHLLPTLIPPERAAGAAHGARPRRGGSRRARTSADAVRGDGRQVGRVGTDGGRRSGRPGRRVALLALAGVVVAGLASGAALLSRGEPGPEAPGIAAPAAPTATPTASSDPTGPTPTPAPRAEGTAAAAPTAVPAGDALQDLLDGLAEARTAALADPRPERLSAYAAADGPAWRRDRSIQEELDAGGYAFSGLAVGLVADGAASPAGPDRLRVPARLTLSAHTVLDEAGAPVDQVPGSDEGVVLTLVRGGDRWLVHGVDPR</sequence>
<feature type="compositionally biased region" description="Basic residues" evidence="7">
    <location>
        <begin position="304"/>
        <end position="315"/>
    </location>
</feature>
<comment type="caution">
    <text evidence="9">The sequence shown here is derived from an EMBL/GenBank/DDBJ whole genome shotgun (WGS) entry which is preliminary data.</text>
</comment>
<organism evidence="9 10">
    <name type="scientific">Micrococcus flavus</name>
    <dbReference type="NCBI Taxonomy" id="384602"/>
    <lineage>
        <taxon>Bacteria</taxon>
        <taxon>Bacillati</taxon>
        <taxon>Actinomycetota</taxon>
        <taxon>Actinomycetes</taxon>
        <taxon>Micrococcales</taxon>
        <taxon>Micrococcaceae</taxon>
        <taxon>Micrococcus</taxon>
    </lineage>
</organism>
<name>A0A4Y8WXJ5_9MICC</name>
<evidence type="ECO:0000313" key="9">
    <source>
        <dbReference type="EMBL" id="MBB4882504.1"/>
    </source>
</evidence>
<dbReference type="PANTHER" id="PTHR43289">
    <property type="entry name" value="MITOGEN-ACTIVATED PROTEIN KINASE KINASE KINASE 20-RELATED"/>
    <property type="match status" value="1"/>
</dbReference>
<dbReference type="GO" id="GO:0005524">
    <property type="term" value="F:ATP binding"/>
    <property type="evidence" value="ECO:0007669"/>
    <property type="project" value="UniProtKB-KW"/>
</dbReference>
<feature type="region of interest" description="Disordered" evidence="7">
    <location>
        <begin position="368"/>
        <end position="414"/>
    </location>
</feature>
<dbReference type="EC" id="2.7.11.1" evidence="1"/>
<evidence type="ECO:0000256" key="7">
    <source>
        <dbReference type="SAM" id="MobiDB-lite"/>
    </source>
</evidence>
<keyword evidence="2" id="KW-0723">Serine/threonine-protein kinase</keyword>
<evidence type="ECO:0000256" key="2">
    <source>
        <dbReference type="ARBA" id="ARBA00022527"/>
    </source>
</evidence>
<dbReference type="InterPro" id="IPR011009">
    <property type="entry name" value="Kinase-like_dom_sf"/>
</dbReference>
<feature type="region of interest" description="Disordered" evidence="7">
    <location>
        <begin position="297"/>
        <end position="341"/>
    </location>
</feature>
<dbReference type="InterPro" id="IPR000719">
    <property type="entry name" value="Prot_kinase_dom"/>
</dbReference>
<keyword evidence="3" id="KW-0808">Transferase</keyword>
<dbReference type="EMBL" id="JACHMC010000001">
    <property type="protein sequence ID" value="MBB4882504.1"/>
    <property type="molecule type" value="Genomic_DNA"/>
</dbReference>
<feature type="compositionally biased region" description="Low complexity" evidence="7">
    <location>
        <begin position="375"/>
        <end position="395"/>
    </location>
</feature>
<dbReference type="SUPFAM" id="SSF56112">
    <property type="entry name" value="Protein kinase-like (PK-like)"/>
    <property type="match status" value="1"/>
</dbReference>
<feature type="compositionally biased region" description="Low complexity" evidence="7">
    <location>
        <begin position="14"/>
        <end position="23"/>
    </location>
</feature>
<evidence type="ECO:0000259" key="8">
    <source>
        <dbReference type="PROSITE" id="PS50011"/>
    </source>
</evidence>
<protein>
    <recommendedName>
        <fullName evidence="1">non-specific serine/threonine protein kinase</fullName>
        <ecNumber evidence="1">2.7.11.1</ecNumber>
    </recommendedName>
</protein>
<dbReference type="OrthoDB" id="3778994at2"/>
<evidence type="ECO:0000256" key="6">
    <source>
        <dbReference type="ARBA" id="ARBA00022840"/>
    </source>
</evidence>
<keyword evidence="10" id="KW-1185">Reference proteome</keyword>
<dbReference type="InterPro" id="IPR008266">
    <property type="entry name" value="Tyr_kinase_AS"/>
</dbReference>
<accession>A0A4Y8WXJ5</accession>
<dbReference type="PROSITE" id="PS50011">
    <property type="entry name" value="PROTEIN_KINASE_DOM"/>
    <property type="match status" value="1"/>
</dbReference>
<feature type="compositionally biased region" description="Acidic residues" evidence="7">
    <location>
        <begin position="1"/>
        <end position="11"/>
    </location>
</feature>
<dbReference type="GO" id="GO:0004674">
    <property type="term" value="F:protein serine/threonine kinase activity"/>
    <property type="evidence" value="ECO:0007669"/>
    <property type="project" value="UniProtKB-KW"/>
</dbReference>
<evidence type="ECO:0000256" key="1">
    <source>
        <dbReference type="ARBA" id="ARBA00012513"/>
    </source>
</evidence>
<evidence type="ECO:0000256" key="5">
    <source>
        <dbReference type="ARBA" id="ARBA00022777"/>
    </source>
</evidence>
<gene>
    <name evidence="9" type="ORF">BJ976_000855</name>
</gene>
<keyword evidence="5" id="KW-0418">Kinase</keyword>
<keyword evidence="4" id="KW-0547">Nucleotide-binding</keyword>